<evidence type="ECO:0000313" key="2">
    <source>
        <dbReference type="Proteomes" id="UP000295727"/>
    </source>
</evidence>
<keyword evidence="1" id="KW-0614">Plasmid</keyword>
<organism evidence="1 2">
    <name type="scientific">Paraburkholderia pallida</name>
    <dbReference type="NCBI Taxonomy" id="2547399"/>
    <lineage>
        <taxon>Bacteria</taxon>
        <taxon>Pseudomonadati</taxon>
        <taxon>Pseudomonadota</taxon>
        <taxon>Betaproteobacteria</taxon>
        <taxon>Burkholderiales</taxon>
        <taxon>Burkholderiaceae</taxon>
        <taxon>Paraburkholderia</taxon>
    </lineage>
</organism>
<dbReference type="Pfam" id="PF05721">
    <property type="entry name" value="PhyH"/>
    <property type="match status" value="1"/>
</dbReference>
<accession>A0A4P7D5I8</accession>
<name>A0A4P7D5I8_9BURK</name>
<dbReference type="PANTHER" id="PTHR20883:SF49">
    <property type="entry name" value="PHYTANOYL-COA DIOXYGENASE"/>
    <property type="match status" value="1"/>
</dbReference>
<dbReference type="OrthoDB" id="9814777at2"/>
<keyword evidence="1" id="KW-0223">Dioxygenase</keyword>
<geneLocation type="plasmid" evidence="1 2">
    <name>unnamed1</name>
</geneLocation>
<keyword evidence="2" id="KW-1185">Reference proteome</keyword>
<reference evidence="1 2" key="1">
    <citation type="submission" date="2019-03" db="EMBL/GenBank/DDBJ databases">
        <title>Paraburkholderia sp. 7MH5, isolated from subtropical forest soil.</title>
        <authorList>
            <person name="Gao Z.-H."/>
            <person name="Qiu L.-H."/>
        </authorList>
    </citation>
    <scope>NUCLEOTIDE SEQUENCE [LARGE SCALE GENOMIC DNA]</scope>
    <source>
        <strain evidence="1 2">7MH5</strain>
        <plasmid evidence="1 2">unnamed1</plasmid>
    </source>
</reference>
<dbReference type="GO" id="GO:0016706">
    <property type="term" value="F:2-oxoglutarate-dependent dioxygenase activity"/>
    <property type="evidence" value="ECO:0007669"/>
    <property type="project" value="UniProtKB-ARBA"/>
</dbReference>
<dbReference type="KEGG" id="ppai:E1956_43010"/>
<dbReference type="RefSeq" id="WP_134759917.1">
    <property type="nucleotide sequence ID" value="NZ_CP038152.1"/>
</dbReference>
<dbReference type="GO" id="GO:0005506">
    <property type="term" value="F:iron ion binding"/>
    <property type="evidence" value="ECO:0007669"/>
    <property type="project" value="UniProtKB-ARBA"/>
</dbReference>
<gene>
    <name evidence="1" type="ORF">E1956_43010</name>
</gene>
<dbReference type="AlphaFoldDB" id="A0A4P7D5I8"/>
<evidence type="ECO:0000313" key="1">
    <source>
        <dbReference type="EMBL" id="QBR03979.1"/>
    </source>
</evidence>
<dbReference type="PANTHER" id="PTHR20883">
    <property type="entry name" value="PHYTANOYL-COA DIOXYGENASE DOMAIN CONTAINING 1"/>
    <property type="match status" value="1"/>
</dbReference>
<dbReference type="Gene3D" id="2.60.120.620">
    <property type="entry name" value="q2cbj1_9rhob like domain"/>
    <property type="match status" value="1"/>
</dbReference>
<keyword evidence="1" id="KW-0560">Oxidoreductase</keyword>
<sequence length="278" mass="31293">MPISQSQRDALYHDGAVLIENCLNESHLSECYDALKWAVANPSPSVFRGLDGTALQTHIDNCNLLAKDKLDDLMMRLPFGKLFQELWGSEHVWYYAEEIFIKEGGKSGRGPWHQDTANLPWAGEHWGNAWITFQPIPKQNSLEIIRGSHHGIQYDGASFMSADDPTDPLYGDGTYPRLPHIDRDLAENPASWDVLSWAITPGDVVVLHPHSLHGGAPVDANCPTRHTLVVRFFGDDAQFRTLPESHPRYARNGPFFKEEMAKLNPGDPFRSPVFRQLV</sequence>
<dbReference type="Proteomes" id="UP000295727">
    <property type="component" value="Plasmid unnamed1"/>
</dbReference>
<dbReference type="InterPro" id="IPR008775">
    <property type="entry name" value="Phytyl_CoA_dOase-like"/>
</dbReference>
<protein>
    <submittedName>
        <fullName evidence="1">Phytanoyl-CoA dioxygenase</fullName>
    </submittedName>
</protein>
<dbReference type="SUPFAM" id="SSF51197">
    <property type="entry name" value="Clavaminate synthase-like"/>
    <property type="match status" value="1"/>
</dbReference>
<dbReference type="EMBL" id="CP038152">
    <property type="protein sequence ID" value="QBR03979.1"/>
    <property type="molecule type" value="Genomic_DNA"/>
</dbReference>
<proteinExistence type="predicted"/>